<evidence type="ECO:0000256" key="2">
    <source>
        <dbReference type="ARBA" id="ARBA00023002"/>
    </source>
</evidence>
<dbReference type="STRING" id="1173584.SAMN05444851_2882"/>
<dbReference type="InterPro" id="IPR036291">
    <property type="entry name" value="NAD(P)-bd_dom_sf"/>
</dbReference>
<dbReference type="PRINTS" id="PR00081">
    <property type="entry name" value="GDHRDH"/>
</dbReference>
<dbReference type="AlphaFoldDB" id="A0A1I0QS87"/>
<evidence type="ECO:0000256" key="1">
    <source>
        <dbReference type="ARBA" id="ARBA00006484"/>
    </source>
</evidence>
<accession>A0A1I0QS87</accession>
<dbReference type="InterPro" id="IPR020904">
    <property type="entry name" value="Sc_DH/Rdtase_CS"/>
</dbReference>
<dbReference type="InterPro" id="IPR002347">
    <property type="entry name" value="SDR_fam"/>
</dbReference>
<reference evidence="3 4" key="1">
    <citation type="submission" date="2016-10" db="EMBL/GenBank/DDBJ databases">
        <authorList>
            <person name="de Groot N.N."/>
        </authorList>
    </citation>
    <scope>NUCLEOTIDE SEQUENCE [LARGE SCALE GENOMIC DNA]</scope>
    <source>
        <strain evidence="3 4">DSM 29439</strain>
    </source>
</reference>
<keyword evidence="4" id="KW-1185">Reference proteome</keyword>
<gene>
    <name evidence="3" type="ORF">SAMN05444851_2882</name>
</gene>
<sequence length="241" mass="26395">MIDFKGKTYWLIGASEGLGRALAHDLDTDGARLVLSARSQDRLQQLADELTDARVVPIDVTDAKMVQSAVEQVGEVDGVVYIAGAYDPMRATEWDSKSAMMMCNVNFIGAMHVLGHMVPALVAKGRGDITLIGSLAGYRGLPASIGYSASKAALVSLAETLRFDLKDTGVVVRVVNPGFIETRLTQKNTFKMPMLMTPEEAAKHVLKAMRTTRFRTDFPAPFSWGIRLLEYLPDLVVYRGK</sequence>
<evidence type="ECO:0000313" key="3">
    <source>
        <dbReference type="EMBL" id="SEW30479.1"/>
    </source>
</evidence>
<dbReference type="PROSITE" id="PS00061">
    <property type="entry name" value="ADH_SHORT"/>
    <property type="match status" value="1"/>
</dbReference>
<organism evidence="3 4">
    <name type="scientific">Aliiroseovarius sediminilitoris</name>
    <dbReference type="NCBI Taxonomy" id="1173584"/>
    <lineage>
        <taxon>Bacteria</taxon>
        <taxon>Pseudomonadati</taxon>
        <taxon>Pseudomonadota</taxon>
        <taxon>Alphaproteobacteria</taxon>
        <taxon>Rhodobacterales</taxon>
        <taxon>Paracoccaceae</taxon>
        <taxon>Aliiroseovarius</taxon>
    </lineage>
</organism>
<dbReference type="Gene3D" id="3.40.50.720">
    <property type="entry name" value="NAD(P)-binding Rossmann-like Domain"/>
    <property type="match status" value="1"/>
</dbReference>
<dbReference type="Pfam" id="PF00106">
    <property type="entry name" value="adh_short"/>
    <property type="match status" value="1"/>
</dbReference>
<dbReference type="SUPFAM" id="SSF51735">
    <property type="entry name" value="NAD(P)-binding Rossmann-fold domains"/>
    <property type="match status" value="1"/>
</dbReference>
<dbReference type="PANTHER" id="PTHR44196">
    <property type="entry name" value="DEHYDROGENASE/REDUCTASE SDR FAMILY MEMBER 7B"/>
    <property type="match status" value="1"/>
</dbReference>
<dbReference type="OrthoDB" id="335726at2"/>
<protein>
    <submittedName>
        <fullName evidence="3">Short-chain dehydrogenase</fullName>
    </submittedName>
</protein>
<dbReference type="RefSeq" id="WP_091431578.1">
    <property type="nucleotide sequence ID" value="NZ_FOJB01000001.1"/>
</dbReference>
<proteinExistence type="inferred from homology"/>
<name>A0A1I0QS87_9RHOB</name>
<dbReference type="EMBL" id="FOJB01000001">
    <property type="protein sequence ID" value="SEW30479.1"/>
    <property type="molecule type" value="Genomic_DNA"/>
</dbReference>
<dbReference type="Proteomes" id="UP000199650">
    <property type="component" value="Unassembled WGS sequence"/>
</dbReference>
<dbReference type="GO" id="GO:0016491">
    <property type="term" value="F:oxidoreductase activity"/>
    <property type="evidence" value="ECO:0007669"/>
    <property type="project" value="UniProtKB-KW"/>
</dbReference>
<dbReference type="GO" id="GO:0016020">
    <property type="term" value="C:membrane"/>
    <property type="evidence" value="ECO:0007669"/>
    <property type="project" value="TreeGrafter"/>
</dbReference>
<keyword evidence="2" id="KW-0560">Oxidoreductase</keyword>
<dbReference type="PANTHER" id="PTHR44196:SF1">
    <property type="entry name" value="DEHYDROGENASE_REDUCTASE SDR FAMILY MEMBER 7B"/>
    <property type="match status" value="1"/>
</dbReference>
<comment type="similarity">
    <text evidence="1">Belongs to the short-chain dehydrogenases/reductases (SDR) family.</text>
</comment>
<evidence type="ECO:0000313" key="4">
    <source>
        <dbReference type="Proteomes" id="UP000199650"/>
    </source>
</evidence>